<proteinExistence type="predicted"/>
<evidence type="ECO:0000256" key="1">
    <source>
        <dbReference type="SAM" id="Phobius"/>
    </source>
</evidence>
<protein>
    <submittedName>
        <fullName evidence="2">Uncharacterized protein</fullName>
    </submittedName>
</protein>
<dbReference type="RefSeq" id="WP_113859759.1">
    <property type="nucleotide sequence ID" value="NZ_PDCG01000002.1"/>
</dbReference>
<organism evidence="2 3">
    <name type="scientific">Bifidobacterium aemilianum</name>
    <dbReference type="NCBI Taxonomy" id="2493120"/>
    <lineage>
        <taxon>Bacteria</taxon>
        <taxon>Bacillati</taxon>
        <taxon>Actinomycetota</taxon>
        <taxon>Actinomycetes</taxon>
        <taxon>Bifidobacteriales</taxon>
        <taxon>Bifidobacteriaceae</taxon>
        <taxon>Bifidobacterium</taxon>
    </lineage>
</organism>
<name>A0A366K8M0_9BIFI</name>
<sequence>MALDGLILMVTGILVAASATLLVGVLTAVAFLPMSGSLRLAFPWQLFLTLGLPIVATGTLSTLFTARTTLRQPAISVIRKAVGE</sequence>
<comment type="caution">
    <text evidence="2">The sequence shown here is derived from an EMBL/GenBank/DDBJ whole genome shotgun (WGS) entry which is preliminary data.</text>
</comment>
<evidence type="ECO:0000313" key="3">
    <source>
        <dbReference type="Proteomes" id="UP000252530"/>
    </source>
</evidence>
<dbReference type="Proteomes" id="UP000252530">
    <property type="component" value="Unassembled WGS sequence"/>
</dbReference>
<evidence type="ECO:0000313" key="2">
    <source>
        <dbReference type="EMBL" id="RBP98075.1"/>
    </source>
</evidence>
<keyword evidence="1" id="KW-1133">Transmembrane helix</keyword>
<dbReference type="EMBL" id="PDCG01000002">
    <property type="protein sequence ID" value="RBP98075.1"/>
    <property type="molecule type" value="Genomic_DNA"/>
</dbReference>
<keyword evidence="1" id="KW-0812">Transmembrane</keyword>
<reference evidence="2 3" key="1">
    <citation type="submission" date="2017-10" db="EMBL/GenBank/DDBJ databases">
        <title>Bifidobacterium xylocopum sp. nov. and Bifidobacterium aemilianum sp. nov., from the carpenter bee (Xylocopa violacea) digestive tract.</title>
        <authorList>
            <person name="Alberoni D."/>
            <person name="Baffoni L."/>
            <person name="Di Gioia D."/>
            <person name="Gaggia F."/>
            <person name="Biavati B."/>
        </authorList>
    </citation>
    <scope>NUCLEOTIDE SEQUENCE [LARGE SCALE GENOMIC DNA]</scope>
    <source>
        <strain evidence="2 3">XV10</strain>
    </source>
</reference>
<feature type="transmembrane region" description="Helical" evidence="1">
    <location>
        <begin position="44"/>
        <end position="66"/>
    </location>
</feature>
<gene>
    <name evidence="2" type="ORF">CRD60_02575</name>
</gene>
<keyword evidence="1" id="KW-0472">Membrane</keyword>
<dbReference type="AlphaFoldDB" id="A0A366K8M0"/>
<accession>A0A366K8M0</accession>
<keyword evidence="3" id="KW-1185">Reference proteome</keyword>
<feature type="transmembrane region" description="Helical" evidence="1">
    <location>
        <begin position="7"/>
        <end position="32"/>
    </location>
</feature>